<dbReference type="EMBL" id="GL945017">
    <property type="protein sequence ID" value="EGN57830.1"/>
    <property type="molecule type" value="Genomic_DNA"/>
</dbReference>
<sequence>MVATVRLLAFVTMVVLWLPAKAQDDPEYRLEIGAGAGLAGYLGDYNGNLTKDLQPAASILGRYNLNPWMALRLNIGFGRLKGSSKDVKTWYAANSGNAYSFSNNFYDITAAYEYNFWPYGTGRDYRGAKRLTPFVLGGMGVVAAKTKVKTRVAMTVPLGVGVKYKISDRVNLGLEWATCFSTSDWLDGVKDPDDIRSSGMFKNTDGFQRLQLSVTYCFSPRCLNCNKE</sequence>
<dbReference type="AlphaFoldDB" id="F8NAF0"/>
<dbReference type="Proteomes" id="UP000002772">
    <property type="component" value="Unassembled WGS sequence"/>
</dbReference>
<keyword evidence="3" id="KW-1185">Reference proteome</keyword>
<evidence type="ECO:0000313" key="2">
    <source>
        <dbReference type="EMBL" id="EGN57830.1"/>
    </source>
</evidence>
<evidence type="ECO:0000313" key="3">
    <source>
        <dbReference type="Proteomes" id="UP000002772"/>
    </source>
</evidence>
<dbReference type="SUPFAM" id="SSF56925">
    <property type="entry name" value="OMPA-like"/>
    <property type="match status" value="1"/>
</dbReference>
<dbReference type="Gene3D" id="2.40.160.20">
    <property type="match status" value="1"/>
</dbReference>
<accession>F8NAF0</accession>
<evidence type="ECO:0000259" key="1">
    <source>
        <dbReference type="Pfam" id="PF19573"/>
    </source>
</evidence>
<organism evidence="2 3">
    <name type="scientific">Hallella multisaccharivorax DSM 17128</name>
    <dbReference type="NCBI Taxonomy" id="688246"/>
    <lineage>
        <taxon>Bacteria</taxon>
        <taxon>Pseudomonadati</taxon>
        <taxon>Bacteroidota</taxon>
        <taxon>Bacteroidia</taxon>
        <taxon>Bacteroidales</taxon>
        <taxon>Prevotellaceae</taxon>
        <taxon>Hallella</taxon>
    </lineage>
</organism>
<name>F8NAF0_9BACT</name>
<dbReference type="eggNOG" id="COG3637">
    <property type="taxonomic scope" value="Bacteria"/>
</dbReference>
<dbReference type="OrthoDB" id="654178at2"/>
<dbReference type="STRING" id="688246.Premu_2461"/>
<dbReference type="RefSeq" id="WP_007575653.1">
    <property type="nucleotide sequence ID" value="NZ_BPTS01000002.1"/>
</dbReference>
<dbReference type="Pfam" id="PF19573">
    <property type="entry name" value="DUF6089"/>
    <property type="match status" value="1"/>
</dbReference>
<dbReference type="InterPro" id="IPR045743">
    <property type="entry name" value="DUF6089"/>
</dbReference>
<proteinExistence type="predicted"/>
<dbReference type="InterPro" id="IPR011250">
    <property type="entry name" value="OMP/PagP_B-barrel"/>
</dbReference>
<reference evidence="3" key="1">
    <citation type="journal article" date="2011" name="Stand. Genomic Sci.">
        <title>Non-contiguous finished genome sequence of the opportunistic oral pathogen Prevotella multisaccharivorax type strain (PPPA20).</title>
        <authorList>
            <person name="Pati A."/>
            <person name="Gronow S."/>
            <person name="Lu M."/>
            <person name="Lapidus A."/>
            <person name="Nolan M."/>
            <person name="Lucas S."/>
            <person name="Hammon N."/>
            <person name="Deshpande S."/>
            <person name="Cheng J.F."/>
            <person name="Tapia R."/>
            <person name="Han C."/>
            <person name="Goodwin L."/>
            <person name="Pitluck S."/>
            <person name="Liolios K."/>
            <person name="Pagani I."/>
            <person name="Mavromatis K."/>
            <person name="Mikhailova N."/>
            <person name="Huntemann M."/>
            <person name="Chen A."/>
            <person name="Palaniappan K."/>
            <person name="Land M."/>
            <person name="Hauser L."/>
            <person name="Detter J.C."/>
            <person name="Brambilla E.M."/>
            <person name="Rohde M."/>
            <person name="Goker M."/>
            <person name="Woyke T."/>
            <person name="Bristow J."/>
            <person name="Eisen J.A."/>
            <person name="Markowitz V."/>
            <person name="Hugenholtz P."/>
            <person name="Kyrpides N.C."/>
            <person name="Klenk H.P."/>
            <person name="Ivanova N."/>
        </authorList>
    </citation>
    <scope>NUCLEOTIDE SEQUENCE [LARGE SCALE GENOMIC DNA]</scope>
    <source>
        <strain evidence="3">DSM 17128</strain>
    </source>
</reference>
<dbReference type="HOGENOM" id="CLU_071588_2_0_10"/>
<gene>
    <name evidence="2" type="ORF">Premu_2461</name>
</gene>
<feature type="domain" description="DUF6089" evidence="1">
    <location>
        <begin position="6"/>
        <end position="223"/>
    </location>
</feature>
<protein>
    <recommendedName>
        <fullName evidence="1">DUF6089 domain-containing protein</fullName>
    </recommendedName>
</protein>